<evidence type="ECO:0000256" key="12">
    <source>
        <dbReference type="ARBA" id="ARBA00023269"/>
    </source>
</evidence>
<dbReference type="InterPro" id="IPR001951">
    <property type="entry name" value="Histone_H4"/>
</dbReference>
<evidence type="ECO:0000256" key="13">
    <source>
        <dbReference type="RuleBase" id="RU000528"/>
    </source>
</evidence>
<dbReference type="Gene3D" id="1.10.20.10">
    <property type="entry name" value="Histone, subunit A"/>
    <property type="match status" value="1"/>
</dbReference>
<dbReference type="GO" id="GO:1990592">
    <property type="term" value="P:protein K69-linked ufmylation"/>
    <property type="evidence" value="ECO:0007669"/>
    <property type="project" value="TreeGrafter"/>
</dbReference>
<dbReference type="PANTHER" id="PTHR31057">
    <property type="entry name" value="E3 UFM1-PROTEIN LIGASE 1"/>
    <property type="match status" value="1"/>
</dbReference>
<dbReference type="GO" id="GO:0005634">
    <property type="term" value="C:nucleus"/>
    <property type="evidence" value="ECO:0007669"/>
    <property type="project" value="UniProtKB-SubCell"/>
</dbReference>
<dbReference type="GO" id="GO:0030527">
    <property type="term" value="F:structural constituent of chromatin"/>
    <property type="evidence" value="ECO:0007669"/>
    <property type="project" value="InterPro"/>
</dbReference>
<protein>
    <recommendedName>
        <fullName evidence="13">Histone H4</fullName>
    </recommendedName>
</protein>
<dbReference type="SMART" id="SM00417">
    <property type="entry name" value="H4"/>
    <property type="match status" value="1"/>
</dbReference>
<comment type="function">
    <text evidence="2">E3 UFM1-protein ligase that mediates ufmylation of target proteins.</text>
</comment>
<sequence>MSGRGKGGKGLGKGGAKRHRKVLRDNIQGITKPAIRRLARRGGVKRISGLIYEETRAVLKAFLENVVRDAVTYCEHAKRRVSLASLQQVLGVDFNIIEKQVNQLVATDESLSLCLGQIISKDYMNKVCIEIDKLLAKQGKLSVGDLAKKYDFPTAFLAEEVYHQIGKAIHGFVDSADSNIILTKAFVERQTAILRGVLSGCTRVISVKKLVTEFSVESSLFFSCFDELRSRGYIRGVLYGGNQVERAVYMPEICVEKLKSHVLDFYRKNGYIELSYVKKFGVSDVSQFLTRLLISENGCEPYKNLKESLLSEKLWLEFESVAKETMAQNLWLDVSTIAPEVLSDADICCLADMLEKGNKKWNRLEDLYFFDESLAN</sequence>
<dbReference type="Pfam" id="PF09743">
    <property type="entry name" value="E3_UFM1_ligase"/>
    <property type="match status" value="1"/>
</dbReference>
<dbReference type="GO" id="GO:0003677">
    <property type="term" value="F:DNA binding"/>
    <property type="evidence" value="ECO:0007669"/>
    <property type="project" value="UniProtKB-KW"/>
</dbReference>
<dbReference type="PRINTS" id="PR00623">
    <property type="entry name" value="HISTONEH4"/>
</dbReference>
<dbReference type="InterPro" id="IPR009072">
    <property type="entry name" value="Histone-fold"/>
</dbReference>
<feature type="domain" description="E3 UFM1-protein ligase 1-like N-terminal" evidence="14">
    <location>
        <begin position="73"/>
        <end position="289"/>
    </location>
</feature>
<dbReference type="FunFam" id="1.10.20.10:FF:000012">
    <property type="entry name" value="Histone H4"/>
    <property type="match status" value="1"/>
</dbReference>
<evidence type="ECO:0000256" key="8">
    <source>
        <dbReference type="ARBA" id="ARBA00022481"/>
    </source>
</evidence>
<evidence type="ECO:0000256" key="4">
    <source>
        <dbReference type="ARBA" id="ARBA00004286"/>
    </source>
</evidence>
<comment type="function">
    <text evidence="1 13">Core component of nucleosome. Nucleosomes wrap and compact DNA into chromatin, limiting DNA accessibility to the cellular machineries which require DNA as a template. Histones thereby play a central role in transcription regulation, DNA repair, DNA replication and chromosomal stability. DNA accessibility is regulated via a complex set of post-translational modifications of histones, also called histone code, and nucleosome remodeling.</text>
</comment>
<dbReference type="EMBL" id="LVZM01015962">
    <property type="protein sequence ID" value="OUC43088.1"/>
    <property type="molecule type" value="Genomic_DNA"/>
</dbReference>
<evidence type="ECO:0000313" key="16">
    <source>
        <dbReference type="Proteomes" id="UP000243006"/>
    </source>
</evidence>
<keyword evidence="12 13" id="KW-0544">Nucleosome core</keyword>
<evidence type="ECO:0000256" key="5">
    <source>
        <dbReference type="ARBA" id="ARBA00006564"/>
    </source>
</evidence>
<evidence type="ECO:0000256" key="2">
    <source>
        <dbReference type="ARBA" id="ARBA00003950"/>
    </source>
</evidence>
<dbReference type="GO" id="GO:0034976">
    <property type="term" value="P:response to endoplasmic reticulum stress"/>
    <property type="evidence" value="ECO:0007669"/>
    <property type="project" value="TreeGrafter"/>
</dbReference>
<dbReference type="GO" id="GO:0032434">
    <property type="term" value="P:regulation of proteasomal ubiquitin-dependent protein catabolic process"/>
    <property type="evidence" value="ECO:0007669"/>
    <property type="project" value="TreeGrafter"/>
</dbReference>
<evidence type="ECO:0000256" key="6">
    <source>
        <dbReference type="ARBA" id="ARBA00011538"/>
    </source>
</evidence>
<evidence type="ECO:0000259" key="14">
    <source>
        <dbReference type="Pfam" id="PF09743"/>
    </source>
</evidence>
<dbReference type="Pfam" id="PF25870">
    <property type="entry name" value="WHD_UFL1_5th"/>
    <property type="match status" value="1"/>
</dbReference>
<evidence type="ECO:0000256" key="7">
    <source>
        <dbReference type="ARBA" id="ARBA00022454"/>
    </source>
</evidence>
<gene>
    <name evidence="15" type="ORF">D917_10021</name>
</gene>
<dbReference type="PANTHER" id="PTHR31057:SF0">
    <property type="entry name" value="E3 UFM1-PROTEIN LIGASE 1"/>
    <property type="match status" value="1"/>
</dbReference>
<comment type="subcellular location">
    <subcellularLocation>
        <location evidence="4">Chromosome</location>
    </subcellularLocation>
    <subcellularLocation>
        <location evidence="3">Nucleus</location>
    </subcellularLocation>
</comment>
<keyword evidence="11 13" id="KW-0539">Nucleus</keyword>
<evidence type="ECO:0000256" key="1">
    <source>
        <dbReference type="ARBA" id="ARBA00002001"/>
    </source>
</evidence>
<comment type="similarity">
    <text evidence="5 13">Belongs to the histone H4 family.</text>
</comment>
<dbReference type="PROSITE" id="PS00047">
    <property type="entry name" value="HISTONE_H4"/>
    <property type="match status" value="1"/>
</dbReference>
<organism evidence="15 16">
    <name type="scientific">Trichinella nativa</name>
    <dbReference type="NCBI Taxonomy" id="6335"/>
    <lineage>
        <taxon>Eukaryota</taxon>
        <taxon>Metazoa</taxon>
        <taxon>Ecdysozoa</taxon>
        <taxon>Nematoda</taxon>
        <taxon>Enoplea</taxon>
        <taxon>Dorylaimia</taxon>
        <taxon>Trichinellida</taxon>
        <taxon>Trichinellidae</taxon>
        <taxon>Trichinella</taxon>
    </lineage>
</organism>
<dbReference type="CDD" id="cd22912">
    <property type="entry name" value="HFD_H4"/>
    <property type="match status" value="1"/>
</dbReference>
<dbReference type="GO" id="GO:0005789">
    <property type="term" value="C:endoplasmic reticulum membrane"/>
    <property type="evidence" value="ECO:0007669"/>
    <property type="project" value="TreeGrafter"/>
</dbReference>
<dbReference type="GO" id="GO:0046982">
    <property type="term" value="F:protein heterodimerization activity"/>
    <property type="evidence" value="ECO:0007669"/>
    <property type="project" value="InterPro"/>
</dbReference>
<name>A0A1Y3EIY3_9BILA</name>
<comment type="caution">
    <text evidence="15">The sequence shown here is derived from an EMBL/GenBank/DDBJ whole genome shotgun (WGS) entry which is preliminary data.</text>
</comment>
<dbReference type="InterPro" id="IPR056579">
    <property type="entry name" value="Ufl1_N"/>
</dbReference>
<dbReference type="InterPro" id="IPR018611">
    <property type="entry name" value="Ufl1"/>
</dbReference>
<keyword evidence="10 13" id="KW-0238">DNA-binding</keyword>
<keyword evidence="9" id="KW-0007">Acetylation</keyword>
<evidence type="ECO:0000256" key="10">
    <source>
        <dbReference type="ARBA" id="ARBA00023125"/>
    </source>
</evidence>
<dbReference type="Proteomes" id="UP000243006">
    <property type="component" value="Unassembled WGS sequence"/>
</dbReference>
<evidence type="ECO:0000256" key="9">
    <source>
        <dbReference type="ARBA" id="ARBA00022990"/>
    </source>
</evidence>
<keyword evidence="8" id="KW-0488">Methylation</keyword>
<accession>A0A1Y3EIY3</accession>
<evidence type="ECO:0000256" key="3">
    <source>
        <dbReference type="ARBA" id="ARBA00004123"/>
    </source>
</evidence>
<keyword evidence="7 13" id="KW-0158">Chromosome</keyword>
<evidence type="ECO:0000256" key="11">
    <source>
        <dbReference type="ARBA" id="ARBA00023242"/>
    </source>
</evidence>
<dbReference type="InterPro" id="IPR019809">
    <property type="entry name" value="Histone_H4_CS"/>
</dbReference>
<proteinExistence type="inferred from homology"/>
<dbReference type="AlphaFoldDB" id="A0A1Y3EIY3"/>
<evidence type="ECO:0000313" key="15">
    <source>
        <dbReference type="EMBL" id="OUC43088.1"/>
    </source>
</evidence>
<dbReference type="GO" id="GO:0000786">
    <property type="term" value="C:nucleosome"/>
    <property type="evidence" value="ECO:0007669"/>
    <property type="project" value="UniProtKB-KW"/>
</dbReference>
<comment type="subunit">
    <text evidence="6 13">The nucleosome is a histone octamer containing two molecules each of H2A, H2B, H3 and H4 assembled in one H3-H4 heterotetramer and two H2A-H2B heterodimers. The octamer wraps approximately 147 bp of DNA.</text>
</comment>
<dbReference type="GO" id="GO:0061666">
    <property type="term" value="F:UFM1 ligase activity"/>
    <property type="evidence" value="ECO:0007669"/>
    <property type="project" value="InterPro"/>
</dbReference>
<dbReference type="SUPFAM" id="SSF47113">
    <property type="entry name" value="Histone-fold"/>
    <property type="match status" value="1"/>
</dbReference>
<reference evidence="15 16" key="1">
    <citation type="submission" date="2015-04" db="EMBL/GenBank/DDBJ databases">
        <title>Draft genome of the roundworm Trichinella nativa.</title>
        <authorList>
            <person name="Mitreva M."/>
        </authorList>
    </citation>
    <scope>NUCLEOTIDE SEQUENCE [LARGE SCALE GENOMIC DNA]</scope>
    <source>
        <strain evidence="15 16">ISS45</strain>
    </source>
</reference>
<feature type="non-terminal residue" evidence="15">
    <location>
        <position position="376"/>
    </location>
</feature>